<sequence>MPLADRRAGRDHVRLRLSSGRWRMSRTFNIDCRFSSHPVTARVSRSDLGAWVLAGCWLATFPKQRGFIPAHMTRHFGTARNIRNLVASGLWIESVRDGNSGYLVRETMDFAGSRIRDSLWTVGRTDERGYISSRLREAVYRRDGFACIQCGSTDELSLDHIHPWSLGGTDDFANLQTLCRSCNSRKGARI</sequence>
<dbReference type="AlphaFoldDB" id="A0A3N0CKT0"/>
<name>A0A3N0CKT0_9ACTN</name>
<dbReference type="PANTHER" id="PTHR33877">
    <property type="entry name" value="SLL1193 PROTEIN"/>
    <property type="match status" value="1"/>
</dbReference>
<reference evidence="2 3" key="1">
    <citation type="submission" date="2018-11" db="EMBL/GenBank/DDBJ databases">
        <authorList>
            <person name="Li F."/>
        </authorList>
    </citation>
    <scope>NUCLEOTIDE SEQUENCE [LARGE SCALE GENOMIC DNA]</scope>
    <source>
        <strain evidence="2 3">Gsoil 097</strain>
    </source>
</reference>
<gene>
    <name evidence="2" type="ORF">EFK50_07735</name>
</gene>
<evidence type="ECO:0000313" key="3">
    <source>
        <dbReference type="Proteomes" id="UP000267128"/>
    </source>
</evidence>
<dbReference type="GO" id="GO:0003676">
    <property type="term" value="F:nucleic acid binding"/>
    <property type="evidence" value="ECO:0007669"/>
    <property type="project" value="InterPro"/>
</dbReference>
<protein>
    <recommendedName>
        <fullName evidence="1">HNH nuclease domain-containing protein</fullName>
    </recommendedName>
</protein>
<evidence type="ECO:0000259" key="1">
    <source>
        <dbReference type="SMART" id="SM00507"/>
    </source>
</evidence>
<dbReference type="SMART" id="SM00507">
    <property type="entry name" value="HNHc"/>
    <property type="match status" value="1"/>
</dbReference>
<dbReference type="Gene3D" id="1.10.30.50">
    <property type="match status" value="1"/>
</dbReference>
<dbReference type="PANTHER" id="PTHR33877:SF2">
    <property type="entry name" value="OS07G0170200 PROTEIN"/>
    <property type="match status" value="1"/>
</dbReference>
<keyword evidence="3" id="KW-1185">Reference proteome</keyword>
<feature type="domain" description="HNH nuclease" evidence="1">
    <location>
        <begin position="134"/>
        <end position="184"/>
    </location>
</feature>
<accession>A0A3N0CKT0</accession>
<dbReference type="OrthoDB" id="4833339at2"/>
<comment type="caution">
    <text evidence="2">The sequence shown here is derived from an EMBL/GenBank/DDBJ whole genome shotgun (WGS) entry which is preliminary data.</text>
</comment>
<dbReference type="Proteomes" id="UP000267128">
    <property type="component" value="Unassembled WGS sequence"/>
</dbReference>
<organism evidence="2 3">
    <name type="scientific">Nocardioides marmoriginsengisoli</name>
    <dbReference type="NCBI Taxonomy" id="661483"/>
    <lineage>
        <taxon>Bacteria</taxon>
        <taxon>Bacillati</taxon>
        <taxon>Actinomycetota</taxon>
        <taxon>Actinomycetes</taxon>
        <taxon>Propionibacteriales</taxon>
        <taxon>Nocardioidaceae</taxon>
        <taxon>Nocardioides</taxon>
    </lineage>
</organism>
<dbReference type="EMBL" id="RJSE01000006">
    <property type="protein sequence ID" value="RNL63626.1"/>
    <property type="molecule type" value="Genomic_DNA"/>
</dbReference>
<dbReference type="InterPro" id="IPR003615">
    <property type="entry name" value="HNH_nuc"/>
</dbReference>
<proteinExistence type="predicted"/>
<dbReference type="Pfam" id="PF01844">
    <property type="entry name" value="HNH"/>
    <property type="match status" value="1"/>
</dbReference>
<dbReference type="InterPro" id="IPR052892">
    <property type="entry name" value="NA-targeting_endonuclease"/>
</dbReference>
<dbReference type="GO" id="GO:0004519">
    <property type="term" value="F:endonuclease activity"/>
    <property type="evidence" value="ECO:0007669"/>
    <property type="project" value="InterPro"/>
</dbReference>
<dbReference type="GO" id="GO:0008270">
    <property type="term" value="F:zinc ion binding"/>
    <property type="evidence" value="ECO:0007669"/>
    <property type="project" value="InterPro"/>
</dbReference>
<evidence type="ECO:0000313" key="2">
    <source>
        <dbReference type="EMBL" id="RNL63626.1"/>
    </source>
</evidence>
<dbReference type="CDD" id="cd00085">
    <property type="entry name" value="HNHc"/>
    <property type="match status" value="1"/>
</dbReference>
<dbReference type="InterPro" id="IPR002711">
    <property type="entry name" value="HNH"/>
</dbReference>